<accession>A0A7R9U1D2</accession>
<evidence type="ECO:0000256" key="2">
    <source>
        <dbReference type="ARBA" id="ARBA00022079"/>
    </source>
</evidence>
<sequence>MAVNEQRLATADVAFEVLEAADETDVGNRTFVFGDEGHTLGNALRHVLMRRKETHFCGYSIPHPSEPKMNMRLQTTDKEMPAIDLLKTGLQDLADVCDVVDEAFTDALQRFQAQ</sequence>
<evidence type="ECO:0000256" key="6">
    <source>
        <dbReference type="ARBA" id="ARBA00025751"/>
    </source>
</evidence>
<evidence type="ECO:0000256" key="4">
    <source>
        <dbReference type="ARBA" id="ARBA00023163"/>
    </source>
</evidence>
<dbReference type="PANTHER" id="PTHR13946">
    <property type="entry name" value="DNA-DIRECTED RNA POLYMERASE I,II,III"/>
    <property type="match status" value="1"/>
</dbReference>
<evidence type="ECO:0000313" key="8">
    <source>
        <dbReference type="EMBL" id="CAD8250987.1"/>
    </source>
</evidence>
<gene>
    <name evidence="8" type="ORF">PPYR1160_LOCUS478</name>
</gene>
<keyword evidence="4" id="KW-0804">Transcription</keyword>
<keyword evidence="3" id="KW-0240">DNA-directed RNA polymerase</keyword>
<dbReference type="GO" id="GO:0006362">
    <property type="term" value="P:transcription elongation by RNA polymerase I"/>
    <property type="evidence" value="ECO:0007669"/>
    <property type="project" value="TreeGrafter"/>
</dbReference>
<evidence type="ECO:0000256" key="5">
    <source>
        <dbReference type="ARBA" id="ARBA00023242"/>
    </source>
</evidence>
<dbReference type="AlphaFoldDB" id="A0A7R9U1D2"/>
<dbReference type="Gene3D" id="3.30.1360.10">
    <property type="entry name" value="RNA polymerase, RBP11-like subunit"/>
    <property type="match status" value="1"/>
</dbReference>
<dbReference type="Pfam" id="PF13656">
    <property type="entry name" value="RNA_pol_L_2"/>
    <property type="match status" value="1"/>
</dbReference>
<organism evidence="8">
    <name type="scientific">Pinguiococcus pyrenoidosus</name>
    <dbReference type="NCBI Taxonomy" id="172671"/>
    <lineage>
        <taxon>Eukaryota</taxon>
        <taxon>Sar</taxon>
        <taxon>Stramenopiles</taxon>
        <taxon>Ochrophyta</taxon>
        <taxon>Pinguiophyceae</taxon>
        <taxon>Pinguiochrysidales</taxon>
        <taxon>Pinguiochrysidaceae</taxon>
        <taxon>Pinguiococcus</taxon>
    </lineage>
</organism>
<dbReference type="GO" id="GO:0003899">
    <property type="term" value="F:DNA-directed RNA polymerase activity"/>
    <property type="evidence" value="ECO:0007669"/>
    <property type="project" value="InterPro"/>
</dbReference>
<dbReference type="InterPro" id="IPR033898">
    <property type="entry name" value="RNAP_AC19"/>
</dbReference>
<reference evidence="8" key="1">
    <citation type="submission" date="2021-01" db="EMBL/GenBank/DDBJ databases">
        <authorList>
            <person name="Corre E."/>
            <person name="Pelletier E."/>
            <person name="Niang G."/>
            <person name="Scheremetjew M."/>
            <person name="Finn R."/>
            <person name="Kale V."/>
            <person name="Holt S."/>
            <person name="Cochrane G."/>
            <person name="Meng A."/>
            <person name="Brown T."/>
            <person name="Cohen L."/>
        </authorList>
    </citation>
    <scope>NUCLEOTIDE SEQUENCE</scope>
    <source>
        <strain evidence="8">CCMP2078</strain>
    </source>
</reference>
<dbReference type="InterPro" id="IPR036603">
    <property type="entry name" value="RBP11-like"/>
</dbReference>
<evidence type="ECO:0000256" key="3">
    <source>
        <dbReference type="ARBA" id="ARBA00022478"/>
    </source>
</evidence>
<dbReference type="PANTHER" id="PTHR13946:SF28">
    <property type="entry name" value="DNA-DIRECTED RNA POLYMERASES I AND III SUBUNIT RPAC2"/>
    <property type="match status" value="1"/>
</dbReference>
<dbReference type="GO" id="GO:0005666">
    <property type="term" value="C:RNA polymerase III complex"/>
    <property type="evidence" value="ECO:0007669"/>
    <property type="project" value="TreeGrafter"/>
</dbReference>
<protein>
    <recommendedName>
        <fullName evidence="2">DNA-directed RNA polymerases I and III subunit RPAC2</fullName>
    </recommendedName>
</protein>
<dbReference type="InterPro" id="IPR022905">
    <property type="entry name" value="Rpo11-like"/>
</dbReference>
<keyword evidence="5" id="KW-0539">Nucleus</keyword>
<feature type="domain" description="DNA-directed RNA polymerase RBP11-like dimerisation" evidence="7">
    <location>
        <begin position="30"/>
        <end position="101"/>
    </location>
</feature>
<comment type="subcellular location">
    <subcellularLocation>
        <location evidence="1">Nucleus</location>
    </subcellularLocation>
</comment>
<dbReference type="GO" id="GO:0046983">
    <property type="term" value="F:protein dimerization activity"/>
    <property type="evidence" value="ECO:0007669"/>
    <property type="project" value="InterPro"/>
</dbReference>
<evidence type="ECO:0000259" key="7">
    <source>
        <dbReference type="Pfam" id="PF13656"/>
    </source>
</evidence>
<dbReference type="FunFam" id="3.30.1360.10:FF:000006">
    <property type="entry name" value="DNA-directed RNA polymerases I and III subunit RPAC2"/>
    <property type="match status" value="1"/>
</dbReference>
<dbReference type="CDD" id="cd07029">
    <property type="entry name" value="RNAP_I_III_AC19"/>
    <property type="match status" value="1"/>
</dbReference>
<name>A0A7R9U1D2_9STRA</name>
<dbReference type="HAMAP" id="MF_00261">
    <property type="entry name" value="RNApol_arch_Rpo11"/>
    <property type="match status" value="1"/>
</dbReference>
<evidence type="ECO:0000256" key="1">
    <source>
        <dbReference type="ARBA" id="ARBA00004123"/>
    </source>
</evidence>
<dbReference type="SUPFAM" id="SSF55257">
    <property type="entry name" value="RBP11-like subunits of RNA polymerase"/>
    <property type="match status" value="1"/>
</dbReference>
<dbReference type="GO" id="GO:0005736">
    <property type="term" value="C:RNA polymerase I complex"/>
    <property type="evidence" value="ECO:0007669"/>
    <property type="project" value="TreeGrafter"/>
</dbReference>
<comment type="similarity">
    <text evidence="6">Belongs to the archaeal Rpo11/eukaryotic RPB11/RPC19 RNA polymerase subunit family.</text>
</comment>
<dbReference type="EMBL" id="HBEA01000602">
    <property type="protein sequence ID" value="CAD8250987.1"/>
    <property type="molecule type" value="Transcribed_RNA"/>
</dbReference>
<dbReference type="GO" id="GO:0006383">
    <property type="term" value="P:transcription by RNA polymerase III"/>
    <property type="evidence" value="ECO:0007669"/>
    <property type="project" value="TreeGrafter"/>
</dbReference>
<proteinExistence type="inferred from homology"/>
<dbReference type="InterPro" id="IPR009025">
    <property type="entry name" value="RBP11-like_dimer"/>
</dbReference>